<gene>
    <name evidence="4" type="ORF">B6N60_04998</name>
</gene>
<feature type="domain" description="Carrier" evidence="3">
    <location>
        <begin position="14"/>
        <end position="91"/>
    </location>
</feature>
<dbReference type="GO" id="GO:0031177">
    <property type="term" value="F:phosphopantetheine binding"/>
    <property type="evidence" value="ECO:0007669"/>
    <property type="project" value="InterPro"/>
</dbReference>
<keyword evidence="1" id="KW-0596">Phosphopantetheine</keyword>
<dbReference type="PROSITE" id="PS50075">
    <property type="entry name" value="CARRIER"/>
    <property type="match status" value="1"/>
</dbReference>
<sequence>MTHSLSKTPIKQAISSVEIQGWLVSNISYLLGIEADEIDIHEPLDSYGLDSSQAIVLASKAEKFLGIQLSLIHLWYYPTISELSQRLAEDLENSQAEILQL</sequence>
<protein>
    <submittedName>
        <fullName evidence="4">Phosphopantetheine-binding protein</fullName>
    </submittedName>
</protein>
<name>A0A975TDR0_9NOST</name>
<dbReference type="AlphaFoldDB" id="A0A975TDR0"/>
<dbReference type="InterPro" id="IPR020806">
    <property type="entry name" value="PKS_PP-bd"/>
</dbReference>
<dbReference type="SUPFAM" id="SSF47336">
    <property type="entry name" value="ACP-like"/>
    <property type="match status" value="1"/>
</dbReference>
<dbReference type="Gene3D" id="1.10.1200.10">
    <property type="entry name" value="ACP-like"/>
    <property type="match status" value="1"/>
</dbReference>
<accession>A0A975TDR0</accession>
<dbReference type="Proteomes" id="UP000683511">
    <property type="component" value="Chromosome"/>
</dbReference>
<organism evidence="4 5">
    <name type="scientific">Richelia sinica FACHB-800</name>
    <dbReference type="NCBI Taxonomy" id="1357546"/>
    <lineage>
        <taxon>Bacteria</taxon>
        <taxon>Bacillati</taxon>
        <taxon>Cyanobacteriota</taxon>
        <taxon>Cyanophyceae</taxon>
        <taxon>Nostocales</taxon>
        <taxon>Nostocaceae</taxon>
        <taxon>Richelia</taxon>
    </lineage>
</organism>
<evidence type="ECO:0000313" key="4">
    <source>
        <dbReference type="EMBL" id="QXE26267.1"/>
    </source>
</evidence>
<dbReference type="InterPro" id="IPR036736">
    <property type="entry name" value="ACP-like_sf"/>
</dbReference>
<evidence type="ECO:0000256" key="1">
    <source>
        <dbReference type="ARBA" id="ARBA00022450"/>
    </source>
</evidence>
<proteinExistence type="predicted"/>
<dbReference type="EMBL" id="CP021056">
    <property type="protein sequence ID" value="QXE26267.1"/>
    <property type="molecule type" value="Genomic_DNA"/>
</dbReference>
<keyword evidence="5" id="KW-1185">Reference proteome</keyword>
<evidence type="ECO:0000259" key="3">
    <source>
        <dbReference type="PROSITE" id="PS50075"/>
    </source>
</evidence>
<keyword evidence="2" id="KW-0597">Phosphoprotein</keyword>
<dbReference type="KEGG" id="rsin:B6N60_04998"/>
<dbReference type="RefSeq" id="WP_190606396.1">
    <property type="nucleotide sequence ID" value="NZ_CP021056.1"/>
</dbReference>
<dbReference type="Pfam" id="PF00550">
    <property type="entry name" value="PP-binding"/>
    <property type="match status" value="1"/>
</dbReference>
<evidence type="ECO:0000313" key="5">
    <source>
        <dbReference type="Proteomes" id="UP000683511"/>
    </source>
</evidence>
<dbReference type="InterPro" id="IPR009081">
    <property type="entry name" value="PP-bd_ACP"/>
</dbReference>
<reference evidence="4" key="1">
    <citation type="submission" date="2017-04" db="EMBL/GenBank/DDBJ databases">
        <title>Genome deletions in a multicellular cyanobacterial endosymbiont for morphological adaptation in marine diatoms.</title>
        <authorList>
            <person name="Wang Y."/>
            <person name="Gao H."/>
            <person name="Li R."/>
            <person name="Xu X."/>
        </authorList>
    </citation>
    <scope>NUCLEOTIDE SEQUENCE</scope>
    <source>
        <strain evidence="4">FACHB 800</strain>
    </source>
</reference>
<evidence type="ECO:0000256" key="2">
    <source>
        <dbReference type="ARBA" id="ARBA00022553"/>
    </source>
</evidence>
<dbReference type="SMART" id="SM00823">
    <property type="entry name" value="PKS_PP"/>
    <property type="match status" value="1"/>
</dbReference>